<feature type="region of interest" description="Disordered" evidence="1">
    <location>
        <begin position="127"/>
        <end position="166"/>
    </location>
</feature>
<evidence type="ECO:0000313" key="3">
    <source>
        <dbReference type="Proteomes" id="UP000800200"/>
    </source>
</evidence>
<dbReference type="AlphaFoldDB" id="A0A6A6DR79"/>
<evidence type="ECO:0000256" key="1">
    <source>
        <dbReference type="SAM" id="MobiDB-lite"/>
    </source>
</evidence>
<organism evidence="2 3">
    <name type="scientific">Zopfia rhizophila CBS 207.26</name>
    <dbReference type="NCBI Taxonomy" id="1314779"/>
    <lineage>
        <taxon>Eukaryota</taxon>
        <taxon>Fungi</taxon>
        <taxon>Dikarya</taxon>
        <taxon>Ascomycota</taxon>
        <taxon>Pezizomycotina</taxon>
        <taxon>Dothideomycetes</taxon>
        <taxon>Dothideomycetes incertae sedis</taxon>
        <taxon>Zopfiaceae</taxon>
        <taxon>Zopfia</taxon>
    </lineage>
</organism>
<keyword evidence="3" id="KW-1185">Reference proteome</keyword>
<protein>
    <submittedName>
        <fullName evidence="2">Uncharacterized protein</fullName>
    </submittedName>
</protein>
<sequence>MQLSRAQRRRHSRNIPGADGASCMLWPVAININASDAPSTTITFGGAEALRTPDGRVHELEHPQAHIHAVDTCQSPTSRAGRRSPAIRSQAAGDALISSPCTMDVPAHRYCHLRFRQLLLGSSAAMQCPHPSGPPRPQLSTASAKARIRKGALPGGTLSGGERARP</sequence>
<name>A0A6A6DR79_9PEZI</name>
<dbReference type="EMBL" id="ML994656">
    <property type="protein sequence ID" value="KAF2180709.1"/>
    <property type="molecule type" value="Genomic_DNA"/>
</dbReference>
<evidence type="ECO:0000313" key="2">
    <source>
        <dbReference type="EMBL" id="KAF2180709.1"/>
    </source>
</evidence>
<gene>
    <name evidence="2" type="ORF">K469DRAFT_692565</name>
</gene>
<accession>A0A6A6DR79</accession>
<proteinExistence type="predicted"/>
<reference evidence="2" key="1">
    <citation type="journal article" date="2020" name="Stud. Mycol.">
        <title>101 Dothideomycetes genomes: a test case for predicting lifestyles and emergence of pathogens.</title>
        <authorList>
            <person name="Haridas S."/>
            <person name="Albert R."/>
            <person name="Binder M."/>
            <person name="Bloem J."/>
            <person name="Labutti K."/>
            <person name="Salamov A."/>
            <person name="Andreopoulos B."/>
            <person name="Baker S."/>
            <person name="Barry K."/>
            <person name="Bills G."/>
            <person name="Bluhm B."/>
            <person name="Cannon C."/>
            <person name="Castanera R."/>
            <person name="Culley D."/>
            <person name="Daum C."/>
            <person name="Ezra D."/>
            <person name="Gonzalez J."/>
            <person name="Henrissat B."/>
            <person name="Kuo A."/>
            <person name="Liang C."/>
            <person name="Lipzen A."/>
            <person name="Lutzoni F."/>
            <person name="Magnuson J."/>
            <person name="Mondo S."/>
            <person name="Nolan M."/>
            <person name="Ohm R."/>
            <person name="Pangilinan J."/>
            <person name="Park H.-J."/>
            <person name="Ramirez L."/>
            <person name="Alfaro M."/>
            <person name="Sun H."/>
            <person name="Tritt A."/>
            <person name="Yoshinaga Y."/>
            <person name="Zwiers L.-H."/>
            <person name="Turgeon B."/>
            <person name="Goodwin S."/>
            <person name="Spatafora J."/>
            <person name="Crous P."/>
            <person name="Grigoriev I."/>
        </authorList>
    </citation>
    <scope>NUCLEOTIDE SEQUENCE</scope>
    <source>
        <strain evidence="2">CBS 207.26</strain>
    </source>
</reference>
<dbReference type="Proteomes" id="UP000800200">
    <property type="component" value="Unassembled WGS sequence"/>
</dbReference>